<dbReference type="Proteomes" id="UP000564644">
    <property type="component" value="Unassembled WGS sequence"/>
</dbReference>
<dbReference type="PANTHER" id="PTHR36849:SF1">
    <property type="entry name" value="CYTOPLASMIC PROTEIN"/>
    <property type="match status" value="1"/>
</dbReference>
<keyword evidence="2" id="KW-1185">Reference proteome</keyword>
<organism evidence="1 2">
    <name type="scientific">Cohnella zeiphila</name>
    <dbReference type="NCBI Taxonomy" id="2761120"/>
    <lineage>
        <taxon>Bacteria</taxon>
        <taxon>Bacillati</taxon>
        <taxon>Bacillota</taxon>
        <taxon>Bacilli</taxon>
        <taxon>Bacillales</taxon>
        <taxon>Paenibacillaceae</taxon>
        <taxon>Cohnella</taxon>
    </lineage>
</organism>
<name>A0A7X0VWG7_9BACL</name>
<evidence type="ECO:0000313" key="2">
    <source>
        <dbReference type="Proteomes" id="UP000564644"/>
    </source>
</evidence>
<evidence type="ECO:0000313" key="1">
    <source>
        <dbReference type="EMBL" id="MBB6732936.1"/>
    </source>
</evidence>
<dbReference type="RefSeq" id="WP_185130602.1">
    <property type="nucleotide sequence ID" value="NZ_JACJVO010000023.1"/>
</dbReference>
<reference evidence="1 2" key="1">
    <citation type="submission" date="2020-08" db="EMBL/GenBank/DDBJ databases">
        <title>Cohnella phylogeny.</title>
        <authorList>
            <person name="Dunlap C."/>
        </authorList>
    </citation>
    <scope>NUCLEOTIDE SEQUENCE [LARGE SCALE GENOMIC DNA]</scope>
    <source>
        <strain evidence="1 2">CBP 2801</strain>
    </source>
</reference>
<proteinExistence type="predicted"/>
<dbReference type="EMBL" id="JACJVO010000023">
    <property type="protein sequence ID" value="MBB6732936.1"/>
    <property type="molecule type" value="Genomic_DNA"/>
</dbReference>
<dbReference type="InterPro" id="IPR052552">
    <property type="entry name" value="YeaO-like"/>
</dbReference>
<dbReference type="Pfam" id="PF22752">
    <property type="entry name" value="DUF488-N3i"/>
    <property type="match status" value="1"/>
</dbReference>
<dbReference type="AlphaFoldDB" id="A0A7X0VWG7"/>
<protein>
    <submittedName>
        <fullName evidence="1">DUF488 domain-containing protein</fullName>
    </submittedName>
</protein>
<dbReference type="PANTHER" id="PTHR36849">
    <property type="entry name" value="CYTOPLASMIC PROTEIN-RELATED"/>
    <property type="match status" value="1"/>
</dbReference>
<accession>A0A7X0VWG7</accession>
<sequence length="136" mass="15369">MGAASESAKDRQGGIRVKRVFEQAEDSDGARILVDRLWPRGVAKESARLAIWMKEVAPSPSLRAWFGHVPERFAEFKEKYEAELSDPAVQPALERLCELARSEKNGLTLLYAARDPDCNHAVVLQQYLERMRGSRD</sequence>
<comment type="caution">
    <text evidence="1">The sequence shown here is derived from an EMBL/GenBank/DDBJ whole genome shotgun (WGS) entry which is preliminary data.</text>
</comment>
<gene>
    <name evidence="1" type="ORF">H7C18_18630</name>
</gene>